<name>A0A1W1BFD4_9ZZZZ</name>
<evidence type="ECO:0000256" key="1">
    <source>
        <dbReference type="SAM" id="Phobius"/>
    </source>
</evidence>
<protein>
    <submittedName>
        <fullName evidence="2">Uncharacterized protein</fullName>
    </submittedName>
</protein>
<proteinExistence type="predicted"/>
<reference evidence="2" key="1">
    <citation type="submission" date="2016-10" db="EMBL/GenBank/DDBJ databases">
        <authorList>
            <person name="de Groot N.N."/>
        </authorList>
    </citation>
    <scope>NUCLEOTIDE SEQUENCE</scope>
</reference>
<dbReference type="AlphaFoldDB" id="A0A1W1BFD4"/>
<keyword evidence="1" id="KW-0472">Membrane</keyword>
<feature type="transmembrane region" description="Helical" evidence="1">
    <location>
        <begin position="12"/>
        <end position="32"/>
    </location>
</feature>
<dbReference type="Pfam" id="PF13181">
    <property type="entry name" value="TPR_8"/>
    <property type="match status" value="1"/>
</dbReference>
<sequence length="348" mass="41192">MDSFFIEFRDPLFSVIILFSIIFVISFFSYWWGRYRAKDNYRYLDRFLEQFHTLPTEEDIKTLIRQGDLSYKSWLLLADAYTKNGDYEKAIDIYSEVLRLEEAKKSLRDIMFLLGKTYFKAGFLGRSRDVFLEILKKNPRTPQALHYLLLVYEYMRDYNAALEVLEPLDILGEDIAKEKLYLRVLALLQSDIDEDLRKIEITALYKEHKQLERMIFEYLFRIDPKTAWKYLDLQKAPLIADILWQLDQKDLSLDIISKSNFLEELYTAKGYIDRAKSSKIFELDLLIKLPKEANATIGFEYLCQNCKVVFPFGFHRCSSCHKIDTATLEYSLIQDYQKGMCETGDSFL</sequence>
<dbReference type="SMART" id="SM00028">
    <property type="entry name" value="TPR"/>
    <property type="match status" value="2"/>
</dbReference>
<dbReference type="PROSITE" id="PS50005">
    <property type="entry name" value="TPR"/>
    <property type="match status" value="1"/>
</dbReference>
<gene>
    <name evidence="2" type="ORF">MNB_SM-7-1225</name>
</gene>
<dbReference type="InterPro" id="IPR011990">
    <property type="entry name" value="TPR-like_helical_dom_sf"/>
</dbReference>
<accession>A0A1W1BFD4</accession>
<keyword evidence="1" id="KW-0812">Transmembrane</keyword>
<organism evidence="2">
    <name type="scientific">hydrothermal vent metagenome</name>
    <dbReference type="NCBI Taxonomy" id="652676"/>
    <lineage>
        <taxon>unclassified sequences</taxon>
        <taxon>metagenomes</taxon>
        <taxon>ecological metagenomes</taxon>
    </lineage>
</organism>
<dbReference type="SUPFAM" id="SSF48452">
    <property type="entry name" value="TPR-like"/>
    <property type="match status" value="1"/>
</dbReference>
<dbReference type="InterPro" id="IPR019734">
    <property type="entry name" value="TPR_rpt"/>
</dbReference>
<keyword evidence="1" id="KW-1133">Transmembrane helix</keyword>
<dbReference type="EMBL" id="FPHB01000020">
    <property type="protein sequence ID" value="SFV52199.1"/>
    <property type="molecule type" value="Genomic_DNA"/>
</dbReference>
<evidence type="ECO:0000313" key="2">
    <source>
        <dbReference type="EMBL" id="SFV52199.1"/>
    </source>
</evidence>
<dbReference type="Gene3D" id="1.25.40.10">
    <property type="entry name" value="Tetratricopeptide repeat domain"/>
    <property type="match status" value="1"/>
</dbReference>